<proteinExistence type="predicted"/>
<comment type="caution">
    <text evidence="1">The sequence shown here is derived from an EMBL/GenBank/DDBJ whole genome shotgun (WGS) entry which is preliminary data.</text>
</comment>
<gene>
    <name evidence="1" type="ORF">Scep_002242</name>
</gene>
<name>A0AAP0Q8K7_9MAGN</name>
<evidence type="ECO:0000313" key="2">
    <source>
        <dbReference type="Proteomes" id="UP001419268"/>
    </source>
</evidence>
<reference evidence="1 2" key="1">
    <citation type="submission" date="2024-01" db="EMBL/GenBank/DDBJ databases">
        <title>Genome assemblies of Stephania.</title>
        <authorList>
            <person name="Yang L."/>
        </authorList>
    </citation>
    <scope>NUCLEOTIDE SEQUENCE [LARGE SCALE GENOMIC DNA]</scope>
    <source>
        <strain evidence="1">JXDWG</strain>
        <tissue evidence="1">Leaf</tissue>
    </source>
</reference>
<accession>A0AAP0Q8K7</accession>
<organism evidence="1 2">
    <name type="scientific">Stephania cephalantha</name>
    <dbReference type="NCBI Taxonomy" id="152367"/>
    <lineage>
        <taxon>Eukaryota</taxon>
        <taxon>Viridiplantae</taxon>
        <taxon>Streptophyta</taxon>
        <taxon>Embryophyta</taxon>
        <taxon>Tracheophyta</taxon>
        <taxon>Spermatophyta</taxon>
        <taxon>Magnoliopsida</taxon>
        <taxon>Ranunculales</taxon>
        <taxon>Menispermaceae</taxon>
        <taxon>Menispermoideae</taxon>
        <taxon>Cissampelideae</taxon>
        <taxon>Stephania</taxon>
    </lineage>
</organism>
<evidence type="ECO:0000313" key="1">
    <source>
        <dbReference type="EMBL" id="KAK9167051.1"/>
    </source>
</evidence>
<dbReference type="Proteomes" id="UP001419268">
    <property type="component" value="Unassembled WGS sequence"/>
</dbReference>
<protein>
    <submittedName>
        <fullName evidence="1">Uncharacterized protein</fullName>
    </submittedName>
</protein>
<dbReference type="AlphaFoldDB" id="A0AAP0Q8K7"/>
<dbReference type="EMBL" id="JBBNAG010000001">
    <property type="protein sequence ID" value="KAK9167051.1"/>
    <property type="molecule type" value="Genomic_DNA"/>
</dbReference>
<keyword evidence="2" id="KW-1185">Reference proteome</keyword>
<sequence length="93" mass="10755">MELEWSHSTYHALFPRAWTIYDANTNLKLNLPHDVPTITSSVATMLLLKLPSRHVIWDTTLKGAPPVHDIVFYHGPMKFMDIVEPHNPIRVLR</sequence>